<dbReference type="AlphaFoldDB" id="A0A4S5BJ74"/>
<dbReference type="SUPFAM" id="SSF103196">
    <property type="entry name" value="Roadblock/LC7 domain"/>
    <property type="match status" value="1"/>
</dbReference>
<accession>A0A4S5BJ74</accession>
<dbReference type="Proteomes" id="UP000306236">
    <property type="component" value="Unassembled WGS sequence"/>
</dbReference>
<gene>
    <name evidence="1" type="ORF">E8K88_16855</name>
</gene>
<dbReference type="EMBL" id="SSWX01000032">
    <property type="protein sequence ID" value="THJ30865.1"/>
    <property type="molecule type" value="Genomic_DNA"/>
</dbReference>
<proteinExistence type="predicted"/>
<dbReference type="OrthoDB" id="6003236at2"/>
<reference evidence="1 2" key="1">
    <citation type="submission" date="2019-04" db="EMBL/GenBank/DDBJ databases">
        <title>Lampropedia sp YIM MLB12 draf genome.</title>
        <authorList>
            <person name="Wang Y.-X."/>
        </authorList>
    </citation>
    <scope>NUCLEOTIDE SEQUENCE [LARGE SCALE GENOMIC DNA]</scope>
    <source>
        <strain evidence="1 2">YIM MLB12</strain>
    </source>
</reference>
<sequence length="207" mass="22906">MRSSTGIFDTWYTLTPQGVLHAFGSPEPDAQQKALQALLRSEQAVSKSEWGLTNMDTANLPHAQERQWVQLLSRPVSGPDTRLSDFIRHVIAPLSGQRQAVLASDSGFCLDRVGVEHEEAEAVSAAAADFSEYAKRQSRRGWQGANRYVSFYEDSHLLLPSWSFVPIWVDGSGYWLAIAGEPLLNSLALVELVWGICLAGNRFAPDF</sequence>
<evidence type="ECO:0000313" key="1">
    <source>
        <dbReference type="EMBL" id="THJ30865.1"/>
    </source>
</evidence>
<comment type="caution">
    <text evidence="1">The sequence shown here is derived from an EMBL/GenBank/DDBJ whole genome shotgun (WGS) entry which is preliminary data.</text>
</comment>
<organism evidence="1 2">
    <name type="scientific">Lampropedia aestuarii</name>
    <dbReference type="NCBI Taxonomy" id="2562762"/>
    <lineage>
        <taxon>Bacteria</taxon>
        <taxon>Pseudomonadati</taxon>
        <taxon>Pseudomonadota</taxon>
        <taxon>Betaproteobacteria</taxon>
        <taxon>Burkholderiales</taxon>
        <taxon>Comamonadaceae</taxon>
        <taxon>Lampropedia</taxon>
    </lineage>
</organism>
<name>A0A4S5BJ74_9BURK</name>
<keyword evidence="2" id="KW-1185">Reference proteome</keyword>
<protein>
    <submittedName>
        <fullName evidence="1">Uncharacterized protein</fullName>
    </submittedName>
</protein>
<evidence type="ECO:0000313" key="2">
    <source>
        <dbReference type="Proteomes" id="UP000306236"/>
    </source>
</evidence>